<dbReference type="RefSeq" id="WP_156627788.1">
    <property type="nucleotide sequence ID" value="NZ_CACRTO010000048.1"/>
</dbReference>
<reference evidence="2" key="1">
    <citation type="submission" date="2019-11" db="EMBL/GenBank/DDBJ databases">
        <authorList>
            <person name="Feng L."/>
        </authorList>
    </citation>
    <scope>NUCLEOTIDE SEQUENCE</scope>
    <source>
        <strain evidence="2">CTertiumLFYP3</strain>
    </source>
</reference>
<dbReference type="Pfam" id="PF18919">
    <property type="entry name" value="DUF5670"/>
    <property type="match status" value="1"/>
</dbReference>
<evidence type="ECO:0000313" key="2">
    <source>
        <dbReference type="EMBL" id="VYU65918.1"/>
    </source>
</evidence>
<dbReference type="NCBIfam" id="NF033488">
    <property type="entry name" value="lmo0937_fam_TM"/>
    <property type="match status" value="1"/>
</dbReference>
<dbReference type="InterPro" id="IPR043727">
    <property type="entry name" value="Lmo0937-like"/>
</dbReference>
<keyword evidence="1" id="KW-0812">Transmembrane</keyword>
<evidence type="ECO:0000256" key="1">
    <source>
        <dbReference type="SAM" id="Phobius"/>
    </source>
</evidence>
<feature type="transmembrane region" description="Helical" evidence="1">
    <location>
        <begin position="12"/>
        <end position="44"/>
    </location>
</feature>
<accession>A0A6N3GMW2</accession>
<evidence type="ECO:0008006" key="3">
    <source>
        <dbReference type="Google" id="ProtNLM"/>
    </source>
</evidence>
<keyword evidence="1" id="KW-1133">Transmembrane helix</keyword>
<dbReference type="EMBL" id="CACRTO010000048">
    <property type="protein sequence ID" value="VYU65918.1"/>
    <property type="molecule type" value="Genomic_DNA"/>
</dbReference>
<gene>
    <name evidence="2" type="ORF">CTLFYP3_03367</name>
</gene>
<name>A0A6N3GMW2_9CLOT</name>
<sequence>MGFLRWLGGIVVVVWLLGLLFKIGGGLINILLIVAAIVFIADFITSRKNNIK</sequence>
<proteinExistence type="predicted"/>
<organism evidence="2">
    <name type="scientific">Clostridium tertium</name>
    <dbReference type="NCBI Taxonomy" id="1559"/>
    <lineage>
        <taxon>Bacteria</taxon>
        <taxon>Bacillati</taxon>
        <taxon>Bacillota</taxon>
        <taxon>Clostridia</taxon>
        <taxon>Eubacteriales</taxon>
        <taxon>Clostridiaceae</taxon>
        <taxon>Clostridium</taxon>
    </lineage>
</organism>
<dbReference type="AlphaFoldDB" id="A0A6N3GMW2"/>
<protein>
    <recommendedName>
        <fullName evidence="3">Lmo0937 family membrane protein</fullName>
    </recommendedName>
</protein>
<keyword evidence="1" id="KW-0472">Membrane</keyword>